<reference evidence="2" key="1">
    <citation type="journal article" date="2024" name="Proc. Natl. Acad. Sci. U.S.A.">
        <title>Extraordinary preservation of gene collinearity over three hundred million years revealed in homosporous lycophytes.</title>
        <authorList>
            <person name="Li C."/>
            <person name="Wickell D."/>
            <person name="Kuo L.Y."/>
            <person name="Chen X."/>
            <person name="Nie B."/>
            <person name="Liao X."/>
            <person name="Peng D."/>
            <person name="Ji J."/>
            <person name="Jenkins J."/>
            <person name="Williams M."/>
            <person name="Shu S."/>
            <person name="Plott C."/>
            <person name="Barry K."/>
            <person name="Rajasekar S."/>
            <person name="Grimwood J."/>
            <person name="Han X."/>
            <person name="Sun S."/>
            <person name="Hou Z."/>
            <person name="He W."/>
            <person name="Dai G."/>
            <person name="Sun C."/>
            <person name="Schmutz J."/>
            <person name="Leebens-Mack J.H."/>
            <person name="Li F.W."/>
            <person name="Wang L."/>
        </authorList>
    </citation>
    <scope>NUCLEOTIDE SEQUENCE [LARGE SCALE GENOMIC DNA]</scope>
    <source>
        <strain evidence="2">cv. PW_Plant_1</strain>
    </source>
</reference>
<comment type="caution">
    <text evidence="1">The sequence shown here is derived from an EMBL/GenBank/DDBJ whole genome shotgun (WGS) entry which is preliminary data.</text>
</comment>
<sequence>MSPSPLCVTNRHHLLTHFSLSLSLSLPPLSLSPLMEYLRKKHEGELLPKVAPNMQKSEENAQAADCEEAIRNEEVVGKDEKLLNKLGYKQEYKRVMSPFQQWAYTFDYTAPLGFVTGYYGYMYTYGGPVTIFWAFIATSFGTLCMAFAMSEIASAFPTLGSVYFWVAKLVPQKHAPITSWFVGWAYLIGSFSGTALNEYLLAQLIATSILIGTGGAQGGGYQVSNSGIVGITAALFLVHFLVSIVNTKWLGYLSDIGAGFQILSIAVICITLLAVAPKYQSAKFVFTHFVHAPDKGIKSSALVVLLGLPWFQSILTGFEVGSHVVEEVVDAATASPRAMVNSMYATAGTELVLLLSMTFCIQSPENLISANTVTGGGEITAASQIFYDVFQARYNHGASGAIVFTLLAACSLFFGNITNVTLTARMAYAMARDQGLPGYKFLVKLTRGEKIPLVATIVTVVGSFACTLPAMGSSVAFNAITAMSTITAYGPYTAVLLCRHIFDNDFKPGPFSLGKWAIWVGGFGSAWGSLMSLLFCLPPAFPVSGSNFNYAAPSLVGCMLAGAIYWYTSGKYTFHGPRRNVDDPSIGDIEINRPGQH</sequence>
<organism evidence="1 2">
    <name type="scientific">Diphasiastrum complanatum</name>
    <name type="common">Issler's clubmoss</name>
    <name type="synonym">Lycopodium complanatum</name>
    <dbReference type="NCBI Taxonomy" id="34168"/>
    <lineage>
        <taxon>Eukaryota</taxon>
        <taxon>Viridiplantae</taxon>
        <taxon>Streptophyta</taxon>
        <taxon>Embryophyta</taxon>
        <taxon>Tracheophyta</taxon>
        <taxon>Lycopodiopsida</taxon>
        <taxon>Lycopodiales</taxon>
        <taxon>Lycopodiaceae</taxon>
        <taxon>Lycopodioideae</taxon>
        <taxon>Diphasiastrum</taxon>
    </lineage>
</organism>
<dbReference type="Proteomes" id="UP001162992">
    <property type="component" value="Chromosome 3"/>
</dbReference>
<evidence type="ECO:0000313" key="1">
    <source>
        <dbReference type="EMBL" id="KAJ7561534.1"/>
    </source>
</evidence>
<protein>
    <submittedName>
        <fullName evidence="1">Uncharacterized protein</fullName>
    </submittedName>
</protein>
<gene>
    <name evidence="1" type="ORF">O6H91_03G032000</name>
</gene>
<keyword evidence="2" id="KW-1185">Reference proteome</keyword>
<name>A0ACC2E538_DIPCM</name>
<proteinExistence type="predicted"/>
<dbReference type="EMBL" id="CM055094">
    <property type="protein sequence ID" value="KAJ7561534.1"/>
    <property type="molecule type" value="Genomic_DNA"/>
</dbReference>
<accession>A0ACC2E538</accession>
<evidence type="ECO:0000313" key="2">
    <source>
        <dbReference type="Proteomes" id="UP001162992"/>
    </source>
</evidence>